<dbReference type="PANTHER" id="PTHR30469:SF33">
    <property type="entry name" value="SLR1207 PROTEIN"/>
    <property type="match status" value="1"/>
</dbReference>
<dbReference type="Proteomes" id="UP000181976">
    <property type="component" value="Unassembled WGS sequence"/>
</dbReference>
<comment type="similarity">
    <text evidence="1">Belongs to the membrane fusion protein (MFP) (TC 8.A.1) family.</text>
</comment>
<dbReference type="PANTHER" id="PTHR30469">
    <property type="entry name" value="MULTIDRUG RESISTANCE PROTEIN MDTA"/>
    <property type="match status" value="1"/>
</dbReference>
<protein>
    <submittedName>
        <fullName evidence="7">HlyD family secretion protein</fullName>
    </submittedName>
</protein>
<dbReference type="EMBL" id="FONA01000021">
    <property type="protein sequence ID" value="SFE86956.1"/>
    <property type="molecule type" value="Genomic_DNA"/>
</dbReference>
<reference evidence="7 8" key="1">
    <citation type="submission" date="2016-10" db="EMBL/GenBank/DDBJ databases">
        <authorList>
            <person name="de Groot N.N."/>
        </authorList>
    </citation>
    <scope>NUCLEOTIDE SEQUENCE [LARGE SCALE GENOMIC DNA]</scope>
    <source>
        <strain evidence="7 8">DSM 19012</strain>
    </source>
</reference>
<dbReference type="SUPFAM" id="SSF111369">
    <property type="entry name" value="HlyD-like secretion proteins"/>
    <property type="match status" value="1"/>
</dbReference>
<feature type="domain" description="CusB-like beta-barrel" evidence="6">
    <location>
        <begin position="218"/>
        <end position="293"/>
    </location>
</feature>
<evidence type="ECO:0000256" key="3">
    <source>
        <dbReference type="SAM" id="Phobius"/>
    </source>
</evidence>
<dbReference type="RefSeq" id="WP_254771986.1">
    <property type="nucleotide sequence ID" value="NZ_FONA01000021.1"/>
</dbReference>
<dbReference type="FunCoup" id="A0A1I2E2R4">
    <property type="interactions" value="229"/>
</dbReference>
<dbReference type="Gene3D" id="1.10.287.470">
    <property type="entry name" value="Helix hairpin bin"/>
    <property type="match status" value="1"/>
</dbReference>
<evidence type="ECO:0000313" key="7">
    <source>
        <dbReference type="EMBL" id="SFE86956.1"/>
    </source>
</evidence>
<dbReference type="FunFam" id="2.40.30.170:FF:000010">
    <property type="entry name" value="Efflux RND transporter periplasmic adaptor subunit"/>
    <property type="match status" value="1"/>
</dbReference>
<keyword evidence="3" id="KW-0812">Transmembrane</keyword>
<evidence type="ECO:0000256" key="2">
    <source>
        <dbReference type="SAM" id="MobiDB-lite"/>
    </source>
</evidence>
<proteinExistence type="inferred from homology"/>
<feature type="domain" description="Multidrug resistance protein MdtA-like barrel-sandwich hybrid" evidence="5">
    <location>
        <begin position="67"/>
        <end position="204"/>
    </location>
</feature>
<evidence type="ECO:0000259" key="4">
    <source>
        <dbReference type="Pfam" id="PF25876"/>
    </source>
</evidence>
<keyword evidence="3" id="KW-1133">Transmembrane helix</keyword>
<organism evidence="7 8">
    <name type="scientific">Thermophagus xiamenensis</name>
    <dbReference type="NCBI Taxonomy" id="385682"/>
    <lineage>
        <taxon>Bacteria</taxon>
        <taxon>Pseudomonadati</taxon>
        <taxon>Bacteroidota</taxon>
        <taxon>Bacteroidia</taxon>
        <taxon>Marinilabiliales</taxon>
        <taxon>Marinilabiliaceae</taxon>
        <taxon>Thermophagus</taxon>
    </lineage>
</organism>
<keyword evidence="8" id="KW-1185">Reference proteome</keyword>
<feature type="domain" description="Multidrug resistance protein MdtA-like alpha-helical hairpin" evidence="4">
    <location>
        <begin position="107"/>
        <end position="176"/>
    </location>
</feature>
<dbReference type="STRING" id="385682.SAMN05444380_12116"/>
<feature type="transmembrane region" description="Helical" evidence="3">
    <location>
        <begin position="12"/>
        <end position="32"/>
    </location>
</feature>
<dbReference type="Gene3D" id="2.40.30.170">
    <property type="match status" value="1"/>
</dbReference>
<dbReference type="AlphaFoldDB" id="A0A1I2E2R4"/>
<evidence type="ECO:0000313" key="8">
    <source>
        <dbReference type="Proteomes" id="UP000181976"/>
    </source>
</evidence>
<dbReference type="InterPro" id="IPR058792">
    <property type="entry name" value="Beta-barrel_RND_2"/>
</dbReference>
<sequence length="407" mass="44428">MSRNTNNIMKRKYIYGGAAILALILVIVFFVGKKSPENELKPRIQVVEKGSIVNTVTATGTVEPIDQVEVGTQVSGVIQNIFVDYNDKVTKGQLIAQIDESALSASLLQRKASLSSARSELEYQEKAFQRVKMLFEKGMVSEAEYDEANYLYRTAKASVESLESEVEQAAVNLSYARIYSPIDGVVLSVSVEEGQTVAASFSTPTLFLIAKDLTQMQVEADVDEADIGQVEEGQRVTFTVDAYPDQVFAGKVTQVRLEAVEESNVVTYTVIIDAPNPDLKLKPGLTAEVTIITEEATDVTVVPAAAFQFSPEGNMPEGMDMPPHRGPEDRMGDESAADHKRLWLWEHGTLKPTIVITGIDDGVFYEIKEGVLPGDSVVIGMDHAQINGSSESDRSPFMPSRPGGGRR</sequence>
<dbReference type="InParanoid" id="A0A1I2E2R4"/>
<dbReference type="Gene3D" id="2.40.420.20">
    <property type="match status" value="1"/>
</dbReference>
<accession>A0A1I2E2R4</accession>
<evidence type="ECO:0000256" key="1">
    <source>
        <dbReference type="ARBA" id="ARBA00009477"/>
    </source>
</evidence>
<dbReference type="GO" id="GO:0015562">
    <property type="term" value="F:efflux transmembrane transporter activity"/>
    <property type="evidence" value="ECO:0007669"/>
    <property type="project" value="TreeGrafter"/>
</dbReference>
<dbReference type="Pfam" id="PF25876">
    <property type="entry name" value="HH_MFP_RND"/>
    <property type="match status" value="1"/>
</dbReference>
<dbReference type="GO" id="GO:1990281">
    <property type="term" value="C:efflux pump complex"/>
    <property type="evidence" value="ECO:0007669"/>
    <property type="project" value="TreeGrafter"/>
</dbReference>
<dbReference type="InterPro" id="IPR006143">
    <property type="entry name" value="RND_pump_MFP"/>
</dbReference>
<keyword evidence="3" id="KW-0472">Membrane</keyword>
<gene>
    <name evidence="7" type="ORF">SAMN05444380_12116</name>
</gene>
<dbReference type="InterPro" id="IPR058625">
    <property type="entry name" value="MdtA-like_BSH"/>
</dbReference>
<dbReference type="Gene3D" id="2.40.50.100">
    <property type="match status" value="1"/>
</dbReference>
<dbReference type="Pfam" id="PF25917">
    <property type="entry name" value="BSH_RND"/>
    <property type="match status" value="1"/>
</dbReference>
<dbReference type="Pfam" id="PF25954">
    <property type="entry name" value="Beta-barrel_RND_2"/>
    <property type="match status" value="1"/>
</dbReference>
<evidence type="ECO:0000259" key="5">
    <source>
        <dbReference type="Pfam" id="PF25917"/>
    </source>
</evidence>
<dbReference type="NCBIfam" id="TIGR01730">
    <property type="entry name" value="RND_mfp"/>
    <property type="match status" value="1"/>
</dbReference>
<evidence type="ECO:0000259" key="6">
    <source>
        <dbReference type="Pfam" id="PF25954"/>
    </source>
</evidence>
<name>A0A1I2E2R4_9BACT</name>
<dbReference type="InterPro" id="IPR058624">
    <property type="entry name" value="MdtA-like_HH"/>
</dbReference>
<feature type="region of interest" description="Disordered" evidence="2">
    <location>
        <begin position="385"/>
        <end position="407"/>
    </location>
</feature>
<dbReference type="eggNOG" id="COG0845">
    <property type="taxonomic scope" value="Bacteria"/>
</dbReference>